<dbReference type="NCBIfam" id="TIGR00726">
    <property type="entry name" value="peptidoglycan editing factor PgeF"/>
    <property type="match status" value="1"/>
</dbReference>
<comment type="function">
    <text evidence="4">Purine nucleoside enzyme that catalyzes the phosphorolysis of adenosine and inosine nucleosides, yielding D-ribose 1-phosphate and the respective free bases, adenine and hypoxanthine. Also catalyzes the phosphorolysis of S-methyl-5'-thioadenosine into adenine and S-methyl-5-thio-alpha-D-ribose 1-phosphate. Also has adenosine deaminase activity.</text>
</comment>
<keyword evidence="10" id="KW-0186">Copper</keyword>
<evidence type="ECO:0000256" key="14">
    <source>
        <dbReference type="RuleBase" id="RU361274"/>
    </source>
</evidence>
<comment type="similarity">
    <text evidence="5 14">Belongs to the purine nucleoside phosphorylase YfiH/LACC1 family.</text>
</comment>
<gene>
    <name evidence="15" type="ORF">AZE34_01535</name>
</gene>
<evidence type="ECO:0000256" key="13">
    <source>
        <dbReference type="ARBA" id="ARBA00049893"/>
    </source>
</evidence>
<evidence type="ECO:0000256" key="6">
    <source>
        <dbReference type="ARBA" id="ARBA00022679"/>
    </source>
</evidence>
<evidence type="ECO:0000313" key="15">
    <source>
        <dbReference type="EMBL" id="AVI05496.1"/>
    </source>
</evidence>
<keyword evidence="8" id="KW-0378">Hydrolase</keyword>
<dbReference type="CDD" id="cd16833">
    <property type="entry name" value="YfiH"/>
    <property type="match status" value="1"/>
</dbReference>
<evidence type="ECO:0000256" key="11">
    <source>
        <dbReference type="ARBA" id="ARBA00047989"/>
    </source>
</evidence>
<name>A0A3S7GWR8_STAHO</name>
<accession>A0A3S7GWR8</accession>
<evidence type="ECO:0000256" key="1">
    <source>
        <dbReference type="ARBA" id="ARBA00000553"/>
    </source>
</evidence>
<evidence type="ECO:0000256" key="7">
    <source>
        <dbReference type="ARBA" id="ARBA00022723"/>
    </source>
</evidence>
<evidence type="ECO:0000256" key="3">
    <source>
        <dbReference type="ARBA" id="ARBA00001973"/>
    </source>
</evidence>
<dbReference type="Gene3D" id="3.60.140.10">
    <property type="entry name" value="CNF1/YfiH-like putative cysteine hydrolases"/>
    <property type="match status" value="1"/>
</dbReference>
<keyword evidence="9" id="KW-0862">Zinc</keyword>
<comment type="catalytic activity">
    <reaction evidence="11">
        <text>adenosine + H2O + H(+) = inosine + NH4(+)</text>
        <dbReference type="Rhea" id="RHEA:24408"/>
        <dbReference type="ChEBI" id="CHEBI:15377"/>
        <dbReference type="ChEBI" id="CHEBI:15378"/>
        <dbReference type="ChEBI" id="CHEBI:16335"/>
        <dbReference type="ChEBI" id="CHEBI:17596"/>
        <dbReference type="ChEBI" id="CHEBI:28938"/>
        <dbReference type="EC" id="3.5.4.4"/>
    </reaction>
    <physiologicalReaction direction="left-to-right" evidence="11">
        <dbReference type="Rhea" id="RHEA:24409"/>
    </physiologicalReaction>
</comment>
<dbReference type="InterPro" id="IPR011324">
    <property type="entry name" value="Cytotoxic_necrot_fac-like_cat"/>
</dbReference>
<dbReference type="EMBL" id="CP014567">
    <property type="protein sequence ID" value="AVI05496.1"/>
    <property type="molecule type" value="Genomic_DNA"/>
</dbReference>
<evidence type="ECO:0000256" key="10">
    <source>
        <dbReference type="ARBA" id="ARBA00023008"/>
    </source>
</evidence>
<protein>
    <recommendedName>
        <fullName evidence="14">Purine nucleoside phosphorylase</fullName>
    </recommendedName>
</protein>
<dbReference type="Pfam" id="PF02578">
    <property type="entry name" value="Cu-oxidase_4"/>
    <property type="match status" value="1"/>
</dbReference>
<dbReference type="GO" id="GO:0016787">
    <property type="term" value="F:hydrolase activity"/>
    <property type="evidence" value="ECO:0007669"/>
    <property type="project" value="UniProtKB-KW"/>
</dbReference>
<evidence type="ECO:0000256" key="2">
    <source>
        <dbReference type="ARBA" id="ARBA00001947"/>
    </source>
</evidence>
<organism evidence="15">
    <name type="scientific">Staphylococcus hominis</name>
    <dbReference type="NCBI Taxonomy" id="1290"/>
    <lineage>
        <taxon>Bacteria</taxon>
        <taxon>Bacillati</taxon>
        <taxon>Bacillota</taxon>
        <taxon>Bacilli</taxon>
        <taxon>Bacillales</taxon>
        <taxon>Staphylococcaceae</taxon>
        <taxon>Staphylococcus</taxon>
    </lineage>
</organism>
<comment type="catalytic activity">
    <reaction evidence="13">
        <text>S-methyl-5'-thioadenosine + phosphate = 5-(methylsulfanyl)-alpha-D-ribose 1-phosphate + adenine</text>
        <dbReference type="Rhea" id="RHEA:11852"/>
        <dbReference type="ChEBI" id="CHEBI:16708"/>
        <dbReference type="ChEBI" id="CHEBI:17509"/>
        <dbReference type="ChEBI" id="CHEBI:43474"/>
        <dbReference type="ChEBI" id="CHEBI:58533"/>
        <dbReference type="EC" id="2.4.2.28"/>
    </reaction>
    <physiologicalReaction direction="left-to-right" evidence="13">
        <dbReference type="Rhea" id="RHEA:11853"/>
    </physiologicalReaction>
</comment>
<dbReference type="InterPro" id="IPR038371">
    <property type="entry name" value="Cu_polyphenol_OxRdtase_sf"/>
</dbReference>
<dbReference type="RefSeq" id="WP_048685142.1">
    <property type="nucleotide sequence ID" value="NZ_CAXOJL010000001.1"/>
</dbReference>
<comment type="catalytic activity">
    <reaction evidence="12">
        <text>adenosine + phosphate = alpha-D-ribose 1-phosphate + adenine</text>
        <dbReference type="Rhea" id="RHEA:27642"/>
        <dbReference type="ChEBI" id="CHEBI:16335"/>
        <dbReference type="ChEBI" id="CHEBI:16708"/>
        <dbReference type="ChEBI" id="CHEBI:43474"/>
        <dbReference type="ChEBI" id="CHEBI:57720"/>
        <dbReference type="EC" id="2.4.2.1"/>
    </reaction>
    <physiologicalReaction direction="left-to-right" evidence="12">
        <dbReference type="Rhea" id="RHEA:27643"/>
    </physiologicalReaction>
</comment>
<evidence type="ECO:0000256" key="4">
    <source>
        <dbReference type="ARBA" id="ARBA00003215"/>
    </source>
</evidence>
<dbReference type="SUPFAM" id="SSF64438">
    <property type="entry name" value="CNF1/YfiH-like putative cysteine hydrolases"/>
    <property type="match status" value="1"/>
</dbReference>
<dbReference type="GO" id="GO:0017061">
    <property type="term" value="F:S-methyl-5-thioadenosine phosphorylase activity"/>
    <property type="evidence" value="ECO:0007669"/>
    <property type="project" value="UniProtKB-EC"/>
</dbReference>
<proteinExistence type="inferred from homology"/>
<dbReference type="PANTHER" id="PTHR30616:SF2">
    <property type="entry name" value="PURINE NUCLEOSIDE PHOSPHORYLASE LACC1"/>
    <property type="match status" value="1"/>
</dbReference>
<evidence type="ECO:0000256" key="8">
    <source>
        <dbReference type="ARBA" id="ARBA00022801"/>
    </source>
</evidence>
<evidence type="ECO:0000256" key="12">
    <source>
        <dbReference type="ARBA" id="ARBA00048968"/>
    </source>
</evidence>
<keyword evidence="7" id="KW-0479">Metal-binding</keyword>
<dbReference type="PANTHER" id="PTHR30616">
    <property type="entry name" value="UNCHARACTERIZED PROTEIN YFIH"/>
    <property type="match status" value="1"/>
</dbReference>
<comment type="cofactor">
    <cofactor evidence="3">
        <name>Cu(2+)</name>
        <dbReference type="ChEBI" id="CHEBI:29036"/>
    </cofactor>
</comment>
<evidence type="ECO:0000256" key="9">
    <source>
        <dbReference type="ARBA" id="ARBA00022833"/>
    </source>
</evidence>
<sequence length="276" mass="31544">MTILKSEGGFHNVEKFIKQPHYLSYTSQYDQLTLGFTTREDGKSPYPRDAFNMARYIDDEPSYVTHHQEILANAINFPTQQWVFPIQTHENNIAHITKAHCGANIKTLGNELYGIDGMYTYDSDILLTMCYADCVPVYFYSEKHHFIALAHAGWRGTYGQIVVEMLKYVEFDYQDLNVVIGPATSSTYEINDDIKKKFETLPINSDKYIETRDTDRHGIDLKLANALLLINSGVPAENINITKYTTSEDLSLFFSYRVEKGKTGRMLAFIGQKGEV</sequence>
<reference evidence="15" key="1">
    <citation type="submission" date="2016-02" db="EMBL/GenBank/DDBJ databases">
        <title>Genomic sequence of a clinical Staphylococcus hominis isolate.</title>
        <authorList>
            <person name="McClure J.M."/>
            <person name="Zhang K."/>
        </authorList>
    </citation>
    <scope>NUCLEOTIDE SEQUENCE</scope>
    <source>
        <strain evidence="15">C34847</strain>
    </source>
</reference>
<dbReference type="InterPro" id="IPR003730">
    <property type="entry name" value="Cu_polyphenol_OxRdtase"/>
</dbReference>
<keyword evidence="6" id="KW-0808">Transferase</keyword>
<evidence type="ECO:0000256" key="5">
    <source>
        <dbReference type="ARBA" id="ARBA00007353"/>
    </source>
</evidence>
<comment type="cofactor">
    <cofactor evidence="2">
        <name>Zn(2+)</name>
        <dbReference type="ChEBI" id="CHEBI:29105"/>
    </cofactor>
</comment>
<dbReference type="GO" id="GO:0005507">
    <property type="term" value="F:copper ion binding"/>
    <property type="evidence" value="ECO:0007669"/>
    <property type="project" value="TreeGrafter"/>
</dbReference>
<dbReference type="AlphaFoldDB" id="A0A3S7GWR8"/>
<comment type="catalytic activity">
    <reaction evidence="1">
        <text>inosine + phosphate = alpha-D-ribose 1-phosphate + hypoxanthine</text>
        <dbReference type="Rhea" id="RHEA:27646"/>
        <dbReference type="ChEBI" id="CHEBI:17368"/>
        <dbReference type="ChEBI" id="CHEBI:17596"/>
        <dbReference type="ChEBI" id="CHEBI:43474"/>
        <dbReference type="ChEBI" id="CHEBI:57720"/>
        <dbReference type="EC" id="2.4.2.1"/>
    </reaction>
    <physiologicalReaction direction="left-to-right" evidence="1">
        <dbReference type="Rhea" id="RHEA:27647"/>
    </physiologicalReaction>
</comment>